<dbReference type="VEuPathDB" id="PlasmoDB:PCYB_005820"/>
<dbReference type="Pfam" id="PF05795">
    <property type="entry name" value="Plasmodium_Vir"/>
    <property type="match status" value="1"/>
</dbReference>
<dbReference type="GeneID" id="14696375"/>
<proteinExistence type="predicted"/>
<name>K6UNV2_PLACD</name>
<sequence length="157" mass="18879">VDKLPNICSKFHCLIEKITKPTYASNTTTKYADLVYLNYWLNYELHNIYARVKGPKNFLRSMRTVDIENKLLRELSDCMYNINDDDIENMNVLYRLYNNYNEMNKIIKTYIPNEESFMKYANNWTDKYKEVEKKCLTPSKPFCKALYAFKKNMMKLI</sequence>
<accession>K6UNV2</accession>
<dbReference type="AlphaFoldDB" id="K6UNV2"/>
<feature type="non-terminal residue" evidence="1">
    <location>
        <position position="157"/>
    </location>
</feature>
<evidence type="ECO:0000313" key="2">
    <source>
        <dbReference type="Proteomes" id="UP000006319"/>
    </source>
</evidence>
<feature type="non-terminal residue" evidence="1">
    <location>
        <position position="1"/>
    </location>
</feature>
<dbReference type="EMBL" id="DF157920">
    <property type="protein sequence ID" value="GAB69833.1"/>
    <property type="molecule type" value="Genomic_DNA"/>
</dbReference>
<dbReference type="RefSeq" id="XP_004228051.1">
    <property type="nucleotide sequence ID" value="XM_004228003.1"/>
</dbReference>
<keyword evidence="2" id="KW-1185">Reference proteome</keyword>
<organism evidence="1 2">
    <name type="scientific">Plasmodium cynomolgi (strain B)</name>
    <dbReference type="NCBI Taxonomy" id="1120755"/>
    <lineage>
        <taxon>Eukaryota</taxon>
        <taxon>Sar</taxon>
        <taxon>Alveolata</taxon>
        <taxon>Apicomplexa</taxon>
        <taxon>Aconoidasida</taxon>
        <taxon>Haemosporida</taxon>
        <taxon>Plasmodiidae</taxon>
        <taxon>Plasmodium</taxon>
        <taxon>Plasmodium (Plasmodium)</taxon>
    </lineage>
</organism>
<evidence type="ECO:0008006" key="3">
    <source>
        <dbReference type="Google" id="ProtNLM"/>
    </source>
</evidence>
<dbReference type="KEGG" id="pcy:PCYB_005820"/>
<dbReference type="OrthoDB" id="387794at2759"/>
<reference evidence="1 2" key="1">
    <citation type="journal article" date="2012" name="Nat. Genet.">
        <title>Plasmodium cynomolgi genome sequences provide insight into Plasmodium vivax and the monkey malaria clade.</title>
        <authorList>
            <person name="Tachibana S."/>
            <person name="Sullivan S.A."/>
            <person name="Kawai S."/>
            <person name="Nakamura S."/>
            <person name="Kim H.R."/>
            <person name="Goto N."/>
            <person name="Arisue N."/>
            <person name="Palacpac N.M.Q."/>
            <person name="Honma H."/>
            <person name="Yagi M."/>
            <person name="Tougan T."/>
            <person name="Katakai Y."/>
            <person name="Kaneko O."/>
            <person name="Mita T."/>
            <person name="Kita K."/>
            <person name="Yasutomi Y."/>
            <person name="Sutton P.L."/>
            <person name="Shakhbatyan R."/>
            <person name="Horii T."/>
            <person name="Yasunaga T."/>
            <person name="Barnwell J.W."/>
            <person name="Escalante A.A."/>
            <person name="Carlton J.M."/>
            <person name="Tanabe K."/>
        </authorList>
    </citation>
    <scope>NUCLEOTIDE SEQUENCE [LARGE SCALE GENOMIC DNA]</scope>
    <source>
        <strain evidence="1 2">B</strain>
    </source>
</reference>
<evidence type="ECO:0000313" key="1">
    <source>
        <dbReference type="EMBL" id="GAB69833.1"/>
    </source>
</evidence>
<dbReference type="Proteomes" id="UP000006319">
    <property type="component" value="Unassembled WGS sequence"/>
</dbReference>
<dbReference type="InterPro" id="IPR008780">
    <property type="entry name" value="Plasmodium_Vir"/>
</dbReference>
<protein>
    <recommendedName>
        <fullName evidence="3">CYIR protein</fullName>
    </recommendedName>
</protein>
<gene>
    <name evidence="1" type="ORF">PCYB_005820</name>
</gene>